<dbReference type="InterPro" id="IPR037518">
    <property type="entry name" value="MPN"/>
</dbReference>
<gene>
    <name evidence="8" type="primary">radC</name>
    <name evidence="8" type="ORF">I7X39_17610</name>
</gene>
<dbReference type="NCBIfam" id="TIGR00608">
    <property type="entry name" value="radc"/>
    <property type="match status" value="1"/>
</dbReference>
<dbReference type="Pfam" id="PF04002">
    <property type="entry name" value="RadC"/>
    <property type="match status" value="1"/>
</dbReference>
<keyword evidence="2" id="KW-0479">Metal-binding</keyword>
<evidence type="ECO:0000313" key="8">
    <source>
        <dbReference type="EMBL" id="MBH9578712.1"/>
    </source>
</evidence>
<dbReference type="InterPro" id="IPR025657">
    <property type="entry name" value="RadC_JAB"/>
</dbReference>
<evidence type="ECO:0000256" key="5">
    <source>
        <dbReference type="ARBA" id="ARBA00023049"/>
    </source>
</evidence>
<dbReference type="GO" id="GO:0008237">
    <property type="term" value="F:metallopeptidase activity"/>
    <property type="evidence" value="ECO:0007669"/>
    <property type="project" value="UniProtKB-KW"/>
</dbReference>
<name>A0A931J8G2_9BURK</name>
<comment type="similarity">
    <text evidence="6">Belongs to the UPF0758 family.</text>
</comment>
<dbReference type="EMBL" id="JAEDAK010000014">
    <property type="protein sequence ID" value="MBH9578712.1"/>
    <property type="molecule type" value="Genomic_DNA"/>
</dbReference>
<evidence type="ECO:0000259" key="7">
    <source>
        <dbReference type="PROSITE" id="PS50249"/>
    </source>
</evidence>
<feature type="domain" description="MPN" evidence="7">
    <location>
        <begin position="102"/>
        <end position="224"/>
    </location>
</feature>
<proteinExistence type="inferred from homology"/>
<dbReference type="InterPro" id="IPR010994">
    <property type="entry name" value="RuvA_2-like"/>
</dbReference>
<keyword evidence="4" id="KW-0862">Zinc</keyword>
<evidence type="ECO:0000313" key="9">
    <source>
        <dbReference type="Proteomes" id="UP000613266"/>
    </source>
</evidence>
<reference evidence="8" key="1">
    <citation type="submission" date="2020-12" db="EMBL/GenBank/DDBJ databases">
        <title>The genome sequence of Inhella sp. 1Y17.</title>
        <authorList>
            <person name="Liu Y."/>
        </authorList>
    </citation>
    <scope>NUCLEOTIDE SEQUENCE</scope>
    <source>
        <strain evidence="8">1Y17</strain>
    </source>
</reference>
<dbReference type="PANTHER" id="PTHR30471:SF3">
    <property type="entry name" value="UPF0758 PROTEIN YEES-RELATED"/>
    <property type="match status" value="1"/>
</dbReference>
<keyword evidence="5" id="KW-0482">Metalloprotease</keyword>
<evidence type="ECO:0000256" key="4">
    <source>
        <dbReference type="ARBA" id="ARBA00022833"/>
    </source>
</evidence>
<keyword evidence="1" id="KW-0645">Protease</keyword>
<evidence type="ECO:0000256" key="1">
    <source>
        <dbReference type="ARBA" id="ARBA00022670"/>
    </source>
</evidence>
<dbReference type="NCBIfam" id="NF000642">
    <property type="entry name" value="PRK00024.1"/>
    <property type="match status" value="1"/>
</dbReference>
<dbReference type="CDD" id="cd08071">
    <property type="entry name" value="MPN_DUF2466"/>
    <property type="match status" value="1"/>
</dbReference>
<dbReference type="PANTHER" id="PTHR30471">
    <property type="entry name" value="DNA REPAIR PROTEIN RADC"/>
    <property type="match status" value="1"/>
</dbReference>
<protein>
    <submittedName>
        <fullName evidence="8">DNA repair protein RadC</fullName>
    </submittedName>
</protein>
<evidence type="ECO:0000256" key="2">
    <source>
        <dbReference type="ARBA" id="ARBA00022723"/>
    </source>
</evidence>
<dbReference type="PROSITE" id="PS50249">
    <property type="entry name" value="MPN"/>
    <property type="match status" value="1"/>
</dbReference>
<dbReference type="RefSeq" id="WP_198112481.1">
    <property type="nucleotide sequence ID" value="NZ_JAEDAK010000014.1"/>
</dbReference>
<comment type="caution">
    <text evidence="8">The sequence shown here is derived from an EMBL/GenBank/DDBJ whole genome shotgun (WGS) entry which is preliminary data.</text>
</comment>
<dbReference type="InterPro" id="IPR001405">
    <property type="entry name" value="UPF0758"/>
</dbReference>
<dbReference type="PROSITE" id="PS01302">
    <property type="entry name" value="UPF0758"/>
    <property type="match status" value="1"/>
</dbReference>
<organism evidence="8 9">
    <name type="scientific">Inhella proteolytica</name>
    <dbReference type="NCBI Taxonomy" id="2795029"/>
    <lineage>
        <taxon>Bacteria</taxon>
        <taxon>Pseudomonadati</taxon>
        <taxon>Pseudomonadota</taxon>
        <taxon>Betaproteobacteria</taxon>
        <taxon>Burkholderiales</taxon>
        <taxon>Sphaerotilaceae</taxon>
        <taxon>Inhella</taxon>
    </lineage>
</organism>
<accession>A0A931J8G2</accession>
<dbReference type="Proteomes" id="UP000613266">
    <property type="component" value="Unassembled WGS sequence"/>
</dbReference>
<dbReference type="Gene3D" id="3.40.140.10">
    <property type="entry name" value="Cytidine Deaminase, domain 2"/>
    <property type="match status" value="1"/>
</dbReference>
<dbReference type="AlphaFoldDB" id="A0A931J8G2"/>
<dbReference type="SUPFAM" id="SSF47781">
    <property type="entry name" value="RuvA domain 2-like"/>
    <property type="match status" value="1"/>
</dbReference>
<dbReference type="InterPro" id="IPR046778">
    <property type="entry name" value="UPF0758_N"/>
</dbReference>
<dbReference type="Gene3D" id="1.10.150.20">
    <property type="entry name" value="5' to 3' exonuclease, C-terminal subdomain"/>
    <property type="match status" value="1"/>
</dbReference>
<keyword evidence="9" id="KW-1185">Reference proteome</keyword>
<dbReference type="Pfam" id="PF20582">
    <property type="entry name" value="UPF0758_N"/>
    <property type="match status" value="1"/>
</dbReference>
<sequence>MSLAALPPSCRPREKLLERGPAALSDAELLALLLRTGVAGQSVLSLSDALLQRFGGLAGLLRAEPAELARIKGLGPAKRAELLAVLELARRVLQQPLEQRPVLSDADTVEQLLRLRLAPLPYEVFAVLFLDSQLRLIALEELFRGTLNHTAVYPRELAQRALQLGAAAVILAHNHPSGLSEPSQTDRELTLRLSQALSLFDIRVLDHLVVGHQACVSFAARGWL</sequence>
<dbReference type="GO" id="GO:0046872">
    <property type="term" value="F:metal ion binding"/>
    <property type="evidence" value="ECO:0007669"/>
    <property type="project" value="UniProtKB-KW"/>
</dbReference>
<keyword evidence="3" id="KW-0378">Hydrolase</keyword>
<evidence type="ECO:0000256" key="3">
    <source>
        <dbReference type="ARBA" id="ARBA00022801"/>
    </source>
</evidence>
<dbReference type="SUPFAM" id="SSF102712">
    <property type="entry name" value="JAB1/MPN domain"/>
    <property type="match status" value="1"/>
</dbReference>
<dbReference type="GO" id="GO:0006508">
    <property type="term" value="P:proteolysis"/>
    <property type="evidence" value="ECO:0007669"/>
    <property type="project" value="UniProtKB-KW"/>
</dbReference>
<evidence type="ECO:0000256" key="6">
    <source>
        <dbReference type="RuleBase" id="RU003797"/>
    </source>
</evidence>
<dbReference type="InterPro" id="IPR020891">
    <property type="entry name" value="UPF0758_CS"/>
</dbReference>